<protein>
    <recommendedName>
        <fullName evidence="2">Peptidase S9 prolyl oligopeptidase catalytic domain-containing protein</fullName>
    </recommendedName>
</protein>
<dbReference type="InterPro" id="IPR029058">
    <property type="entry name" value="AB_hydrolase_fold"/>
</dbReference>
<dbReference type="SUPFAM" id="SSF53474">
    <property type="entry name" value="alpha/beta-Hydrolases"/>
    <property type="match status" value="1"/>
</dbReference>
<name>A0A258CRE5_CAUVI</name>
<feature type="non-terminal residue" evidence="3">
    <location>
        <position position="1"/>
    </location>
</feature>
<dbReference type="Proteomes" id="UP000215616">
    <property type="component" value="Unassembled WGS sequence"/>
</dbReference>
<dbReference type="AlphaFoldDB" id="A0A258CRE5"/>
<dbReference type="GO" id="GO:0008236">
    <property type="term" value="F:serine-type peptidase activity"/>
    <property type="evidence" value="ECO:0007669"/>
    <property type="project" value="InterPro"/>
</dbReference>
<sequence>KITAPMLIIYGDMDRFIDQPQSLFGALYRQNKDAVFLTYRGEGHVISSPANVRDQYQRIFAFLDETLAVRPAASSPATPAPASPTPTPRPQAGQPL</sequence>
<comment type="caution">
    <text evidence="3">The sequence shown here is derived from an EMBL/GenBank/DDBJ whole genome shotgun (WGS) entry which is preliminary data.</text>
</comment>
<evidence type="ECO:0000256" key="1">
    <source>
        <dbReference type="SAM" id="MobiDB-lite"/>
    </source>
</evidence>
<feature type="compositionally biased region" description="Pro residues" evidence="1">
    <location>
        <begin position="78"/>
        <end position="89"/>
    </location>
</feature>
<dbReference type="EMBL" id="NCDQ01000531">
    <property type="protein sequence ID" value="OYW98219.1"/>
    <property type="molecule type" value="Genomic_DNA"/>
</dbReference>
<dbReference type="InterPro" id="IPR001375">
    <property type="entry name" value="Peptidase_S9_cat"/>
</dbReference>
<dbReference type="Pfam" id="PF00326">
    <property type="entry name" value="Peptidase_S9"/>
    <property type="match status" value="1"/>
</dbReference>
<evidence type="ECO:0000313" key="4">
    <source>
        <dbReference type="Proteomes" id="UP000215616"/>
    </source>
</evidence>
<feature type="region of interest" description="Disordered" evidence="1">
    <location>
        <begin position="72"/>
        <end position="96"/>
    </location>
</feature>
<organism evidence="3 4">
    <name type="scientific">Caulobacter vibrioides</name>
    <name type="common">Caulobacter crescentus</name>
    <dbReference type="NCBI Taxonomy" id="155892"/>
    <lineage>
        <taxon>Bacteria</taxon>
        <taxon>Pseudomonadati</taxon>
        <taxon>Pseudomonadota</taxon>
        <taxon>Alphaproteobacteria</taxon>
        <taxon>Caulobacterales</taxon>
        <taxon>Caulobacteraceae</taxon>
        <taxon>Caulobacter</taxon>
    </lineage>
</organism>
<dbReference type="Gene3D" id="3.40.50.1820">
    <property type="entry name" value="alpha/beta hydrolase"/>
    <property type="match status" value="1"/>
</dbReference>
<feature type="domain" description="Peptidase S9 prolyl oligopeptidase catalytic" evidence="2">
    <location>
        <begin position="3"/>
        <end position="68"/>
    </location>
</feature>
<gene>
    <name evidence="3" type="ORF">B7Z12_20205</name>
</gene>
<dbReference type="GO" id="GO:0006508">
    <property type="term" value="P:proteolysis"/>
    <property type="evidence" value="ECO:0007669"/>
    <property type="project" value="InterPro"/>
</dbReference>
<accession>A0A258CRE5</accession>
<proteinExistence type="predicted"/>
<reference evidence="3 4" key="1">
    <citation type="submission" date="2017-03" db="EMBL/GenBank/DDBJ databases">
        <title>Lifting the veil on microbial sulfur biogeochemistry in mining wastewaters.</title>
        <authorList>
            <person name="Kantor R.S."/>
            <person name="Colenbrander Nelson T."/>
            <person name="Marshall S."/>
            <person name="Bennett D."/>
            <person name="Apte S."/>
            <person name="Camacho D."/>
            <person name="Thomas B.C."/>
            <person name="Warren L.A."/>
            <person name="Banfield J.F."/>
        </authorList>
    </citation>
    <scope>NUCLEOTIDE SEQUENCE [LARGE SCALE GENOMIC DNA]</scope>
    <source>
        <strain evidence="3">32-67-7</strain>
    </source>
</reference>
<evidence type="ECO:0000313" key="3">
    <source>
        <dbReference type="EMBL" id="OYW98219.1"/>
    </source>
</evidence>
<evidence type="ECO:0000259" key="2">
    <source>
        <dbReference type="Pfam" id="PF00326"/>
    </source>
</evidence>